<evidence type="ECO:0000313" key="1">
    <source>
        <dbReference type="EMBL" id="MEJ8640203.1"/>
    </source>
</evidence>
<gene>
    <name evidence="1" type="ORF">WKI67_43765</name>
</gene>
<evidence type="ECO:0000313" key="2">
    <source>
        <dbReference type="Proteomes" id="UP001377168"/>
    </source>
</evidence>
<organism evidence="1 2">
    <name type="scientific">Streptomyces achmelvichensis</name>
    <dbReference type="NCBI Taxonomy" id="3134111"/>
    <lineage>
        <taxon>Bacteria</taxon>
        <taxon>Bacillati</taxon>
        <taxon>Actinomycetota</taxon>
        <taxon>Actinomycetes</taxon>
        <taxon>Kitasatosporales</taxon>
        <taxon>Streptomycetaceae</taxon>
        <taxon>Streptomyces</taxon>
    </lineage>
</organism>
<keyword evidence="2" id="KW-1185">Reference proteome</keyword>
<protein>
    <submittedName>
        <fullName evidence="1">Uncharacterized protein</fullName>
    </submittedName>
</protein>
<comment type="caution">
    <text evidence="1">The sequence shown here is derived from an EMBL/GenBank/DDBJ whole genome shotgun (WGS) entry which is preliminary data.</text>
</comment>
<name>A0ACC6Q8Y8_9ACTN</name>
<proteinExistence type="predicted"/>
<sequence length="165" mass="16939">MNHTLTLAGRTGAAIRMSPAAVSSPGAALLPGLDQELGDDAGPLSVSATGTAVLAVEVYEWLADRPHCHGHRGCVCPSSRPGILVPPGEEPPHGVTLSVAAAACHLAAYTLRTSSIEATAPDGACVYVPRKATELLGLNEMQALGLLFTPSTTTAMGRHAQLARR</sequence>
<dbReference type="EMBL" id="JBBKAJ010000039">
    <property type="protein sequence ID" value="MEJ8640203.1"/>
    <property type="molecule type" value="Genomic_DNA"/>
</dbReference>
<accession>A0ACC6Q8Y8</accession>
<dbReference type="Proteomes" id="UP001377168">
    <property type="component" value="Unassembled WGS sequence"/>
</dbReference>
<reference evidence="1" key="1">
    <citation type="submission" date="2024-03" db="EMBL/GenBank/DDBJ databases">
        <title>Novel Streptomyces species of biotechnological and ecological value are a feature of Machair soil.</title>
        <authorList>
            <person name="Prole J.R."/>
            <person name="Goodfellow M."/>
            <person name="Allenby N."/>
            <person name="Ward A.C."/>
        </authorList>
    </citation>
    <scope>NUCLEOTIDE SEQUENCE</scope>
    <source>
        <strain evidence="1">MS2.AVA.5</strain>
    </source>
</reference>